<organism evidence="2">
    <name type="scientific">uncultured Sulfurovum sp</name>
    <dbReference type="NCBI Taxonomy" id="269237"/>
    <lineage>
        <taxon>Bacteria</taxon>
        <taxon>Pseudomonadati</taxon>
        <taxon>Campylobacterota</taxon>
        <taxon>Epsilonproteobacteria</taxon>
        <taxon>Campylobacterales</taxon>
        <taxon>Sulfurovaceae</taxon>
        <taxon>Sulfurovum</taxon>
        <taxon>environmental samples</taxon>
    </lineage>
</organism>
<evidence type="ECO:0000313" key="2">
    <source>
        <dbReference type="EMBL" id="CAA6802335.1"/>
    </source>
</evidence>
<name>A0A6S6SHC7_9BACT</name>
<dbReference type="AlphaFoldDB" id="A0A6S6SHC7"/>
<proteinExistence type="predicted"/>
<feature type="signal peptide" evidence="1">
    <location>
        <begin position="1"/>
        <end position="24"/>
    </location>
</feature>
<dbReference type="EMBL" id="CACVAX010000006">
    <property type="protein sequence ID" value="CAA6802335.1"/>
    <property type="molecule type" value="Genomic_DNA"/>
</dbReference>
<gene>
    <name evidence="2" type="ORF">HELGO_WM2109</name>
</gene>
<evidence type="ECO:0000256" key="1">
    <source>
        <dbReference type="SAM" id="SignalP"/>
    </source>
</evidence>
<feature type="chain" id="PRO_5028344013" description="Fibronectin type-III domain-containing protein" evidence="1">
    <location>
        <begin position="25"/>
        <end position="487"/>
    </location>
</feature>
<accession>A0A6S6SHC7</accession>
<keyword evidence="1" id="KW-0732">Signal</keyword>
<dbReference type="InterPro" id="IPR013783">
    <property type="entry name" value="Ig-like_fold"/>
</dbReference>
<dbReference type="Gene3D" id="2.60.40.10">
    <property type="entry name" value="Immunoglobulins"/>
    <property type="match status" value="1"/>
</dbReference>
<protein>
    <recommendedName>
        <fullName evidence="3">Fibronectin type-III domain-containing protein</fullName>
    </recommendedName>
</protein>
<reference evidence="2" key="1">
    <citation type="submission" date="2020-01" db="EMBL/GenBank/DDBJ databases">
        <authorList>
            <person name="Meier V. D."/>
            <person name="Meier V D."/>
        </authorList>
    </citation>
    <scope>NUCLEOTIDE SEQUENCE</scope>
    <source>
        <strain evidence="2">HLG_WM_MAG_04</strain>
    </source>
</reference>
<evidence type="ECO:0008006" key="3">
    <source>
        <dbReference type="Google" id="ProtNLM"/>
    </source>
</evidence>
<sequence>MKQLLRQLQLAVFSLLLTHSYAFAEDTITFDTGSVNISNFVNANTTTTNYGTIFFYVTGSNASTGIARGLLVDSSDAVFTNNYDDLDLGNANTDADYLVIYTDGREVEFKSFGFMTFGTAQYSSLIIYAYKDGVLLGNETLTPNGTTYPSSGSGTETVTLTDNIFKKVDEIRIIGHSSGGGTSHFDIGGQVVIDNLVVGDAAVPIDTTPPILSSLSHDSITQTSANLNATSNEDGRMYYVLSTSSSSPTADDVINNSVTGSVKNGDSAVTANMAKTFNITGLTAGITYYYYVVAKDGADNKSGVSNGVFTTTSAINSDATLTAGSTVTEPVNLSSIADTTAEAVSLFDFQISDGGGGDMLNTDVSQIVLHTSGTADFSKVTWKLNGNDASGVQGVYNDGSNTLTFSGLSISVADGANETYTVSGYYNSPIGLTNKETYILSLDGDTDLTLSASGTQMSGANSEVNNGTGTQVDIIASKLLFQTEPSN</sequence>